<evidence type="ECO:0000259" key="2">
    <source>
        <dbReference type="Pfam" id="PF20231"/>
    </source>
</evidence>
<comment type="caution">
    <text evidence="3">The sequence shown here is derived from an EMBL/GenBank/DDBJ whole genome shotgun (WGS) entry which is preliminary data.</text>
</comment>
<evidence type="ECO:0000256" key="1">
    <source>
        <dbReference type="SAM" id="MobiDB-lite"/>
    </source>
</evidence>
<dbReference type="AlphaFoldDB" id="A0A5M3MFW2"/>
<dbReference type="InterPro" id="IPR046496">
    <property type="entry name" value="DUF6589"/>
</dbReference>
<proteinExistence type="predicted"/>
<dbReference type="RefSeq" id="XP_007771777.1">
    <property type="nucleotide sequence ID" value="XM_007773587.1"/>
</dbReference>
<protein>
    <recommendedName>
        <fullName evidence="2">DUF6589 domain-containing protein</fullName>
    </recommendedName>
</protein>
<accession>A0A5M3MFW2</accession>
<dbReference type="GeneID" id="19208173"/>
<dbReference type="Proteomes" id="UP000053558">
    <property type="component" value="Unassembled WGS sequence"/>
</dbReference>
<reference evidence="4" key="1">
    <citation type="journal article" date="2012" name="Science">
        <title>The Paleozoic origin of enzymatic lignin decomposition reconstructed from 31 fungal genomes.</title>
        <authorList>
            <person name="Floudas D."/>
            <person name="Binder M."/>
            <person name="Riley R."/>
            <person name="Barry K."/>
            <person name="Blanchette R.A."/>
            <person name="Henrissat B."/>
            <person name="Martinez A.T."/>
            <person name="Otillar R."/>
            <person name="Spatafora J.W."/>
            <person name="Yadav J.S."/>
            <person name="Aerts A."/>
            <person name="Benoit I."/>
            <person name="Boyd A."/>
            <person name="Carlson A."/>
            <person name="Copeland A."/>
            <person name="Coutinho P.M."/>
            <person name="de Vries R.P."/>
            <person name="Ferreira P."/>
            <person name="Findley K."/>
            <person name="Foster B."/>
            <person name="Gaskell J."/>
            <person name="Glotzer D."/>
            <person name="Gorecki P."/>
            <person name="Heitman J."/>
            <person name="Hesse C."/>
            <person name="Hori C."/>
            <person name="Igarashi K."/>
            <person name="Jurgens J.A."/>
            <person name="Kallen N."/>
            <person name="Kersten P."/>
            <person name="Kohler A."/>
            <person name="Kuees U."/>
            <person name="Kumar T.K.A."/>
            <person name="Kuo A."/>
            <person name="LaButti K."/>
            <person name="Larrondo L.F."/>
            <person name="Lindquist E."/>
            <person name="Ling A."/>
            <person name="Lombard V."/>
            <person name="Lucas S."/>
            <person name="Lundell T."/>
            <person name="Martin R."/>
            <person name="McLaughlin D.J."/>
            <person name="Morgenstern I."/>
            <person name="Morin E."/>
            <person name="Murat C."/>
            <person name="Nagy L.G."/>
            <person name="Nolan M."/>
            <person name="Ohm R.A."/>
            <person name="Patyshakuliyeva A."/>
            <person name="Rokas A."/>
            <person name="Ruiz-Duenas F.J."/>
            <person name="Sabat G."/>
            <person name="Salamov A."/>
            <person name="Samejima M."/>
            <person name="Schmutz J."/>
            <person name="Slot J.C."/>
            <person name="St John F."/>
            <person name="Stenlid J."/>
            <person name="Sun H."/>
            <person name="Sun S."/>
            <person name="Syed K."/>
            <person name="Tsang A."/>
            <person name="Wiebenga A."/>
            <person name="Young D."/>
            <person name="Pisabarro A."/>
            <person name="Eastwood D.C."/>
            <person name="Martin F."/>
            <person name="Cullen D."/>
            <person name="Grigoriev I.V."/>
            <person name="Hibbett D.S."/>
        </authorList>
    </citation>
    <scope>NUCLEOTIDE SEQUENCE [LARGE SCALE GENOMIC DNA]</scope>
    <source>
        <strain evidence="4">RWD-64-598 SS2</strain>
    </source>
</reference>
<dbReference type="OMA" id="WTISENS"/>
<name>A0A5M3MFW2_CONPW</name>
<evidence type="ECO:0000313" key="3">
    <source>
        <dbReference type="EMBL" id="EIW77927.1"/>
    </source>
</evidence>
<dbReference type="OrthoDB" id="4743193at2759"/>
<dbReference type="EMBL" id="JH711583">
    <property type="protein sequence ID" value="EIW77927.1"/>
    <property type="molecule type" value="Genomic_DNA"/>
</dbReference>
<dbReference type="Pfam" id="PF20231">
    <property type="entry name" value="DUF6589"/>
    <property type="match status" value="1"/>
</dbReference>
<feature type="region of interest" description="Disordered" evidence="1">
    <location>
        <begin position="747"/>
        <end position="771"/>
    </location>
</feature>
<evidence type="ECO:0000313" key="4">
    <source>
        <dbReference type="Proteomes" id="UP000053558"/>
    </source>
</evidence>
<feature type="region of interest" description="Disordered" evidence="1">
    <location>
        <begin position="156"/>
        <end position="184"/>
    </location>
</feature>
<sequence>MKETDTAETKALTEWAVGYVGGILSDEADAISKDTCLRINPWTISENSLLSFSYDDLSRKIAELAPTITECLRQIVTTSRQLDPKRGVTERSFEHKEFLILHTVITLLGERSNRNIVTRHVLGLYLYAGGASRQLFSILNRLGQSVSYVTVAGRGMKGTRTEPEDQDDTTLGAPAGDANTAKKARRHPGTIEILSHSMMEKVRAIAGTLLFLIVYDNINMMWRAAEQAIGRKDSQQNGTCATLIPLHAASKEDLDTSELIAKADTAPDLRIDDLVLTPQESQDFYKSLVHCVMRITTRYGGSELQKLHTEVMSCMPSSDYTIDIHKTNVHPLAAMNIDESSTVGNANVIRSIIEQLGLTMDNPEFAHTAKLVVGDQLSLARDRVIEATLAGNEGGARALRWAIWVPGLFHYKMAATQGIMLTHLGLSNHDLSNPASLLAHNSVLRRKHILASALPPFRTCRDLIFVSLYACVLHCLLLVSKKRSLKDLADGLTVGKLRKYAEEVVSKYADNREVEELRMAREDPSVAGRGDMVYENAKLFLRDALILRDFTDAVKIGHSGRVVRVLKVWALSYRGAGRSKYAYETLNLIHHLQNVWPERLKCVVLNNWLANPTGKPNAFVEVDLVQEHLNFWIKNYYQAHGSNASWEWLAVVSPCVDALRKLATKIHAALGAKQGTAHAAADLSYDIQTLLDWLERHEVYTMQDGRTLDEDDSPVVDVITTGLEAMDFGLSTPLRDYNEHQRRLKERRRMVPLTGPEAASEPESEQQGESPLLNSPAMVHAAVQGNVDLDVASSDGDAAIESDLDSEDGSMAPGVGVSLLTNPRSVLGIITNYTVDEEELPLEGIEDVDYDMDGDFADEDATQLDELDETLLAELGPEINLESLAF</sequence>
<gene>
    <name evidence="3" type="ORF">CONPUDRAFT_61695</name>
</gene>
<organism evidence="3 4">
    <name type="scientific">Coniophora puteana (strain RWD-64-598)</name>
    <name type="common">Brown rot fungus</name>
    <dbReference type="NCBI Taxonomy" id="741705"/>
    <lineage>
        <taxon>Eukaryota</taxon>
        <taxon>Fungi</taxon>
        <taxon>Dikarya</taxon>
        <taxon>Basidiomycota</taxon>
        <taxon>Agaricomycotina</taxon>
        <taxon>Agaricomycetes</taxon>
        <taxon>Agaricomycetidae</taxon>
        <taxon>Boletales</taxon>
        <taxon>Coniophorineae</taxon>
        <taxon>Coniophoraceae</taxon>
        <taxon>Coniophora</taxon>
    </lineage>
</organism>
<feature type="domain" description="DUF6589" evidence="2">
    <location>
        <begin position="265"/>
        <end position="678"/>
    </location>
</feature>
<keyword evidence="4" id="KW-1185">Reference proteome</keyword>
<dbReference type="KEGG" id="cput:CONPUDRAFT_61695"/>